<dbReference type="PANTHER" id="PTHR14557:SF5">
    <property type="entry name" value="UBIQUITIN-LIKE DOMAIN-CONTAINING PROTEIN"/>
    <property type="match status" value="1"/>
</dbReference>
<accession>K1P6V6</accession>
<protein>
    <submittedName>
        <fullName evidence="3">Transmembrane and ubiquitin-like domain-containing protein 1</fullName>
    </submittedName>
</protein>
<reference evidence="3" key="1">
    <citation type="journal article" date="2012" name="Nature">
        <title>The oyster genome reveals stress adaptation and complexity of shell formation.</title>
        <authorList>
            <person name="Zhang G."/>
            <person name="Fang X."/>
            <person name="Guo X."/>
            <person name="Li L."/>
            <person name="Luo R."/>
            <person name="Xu F."/>
            <person name="Yang P."/>
            <person name="Zhang L."/>
            <person name="Wang X."/>
            <person name="Qi H."/>
            <person name="Xiong Z."/>
            <person name="Que H."/>
            <person name="Xie Y."/>
            <person name="Holland P.W."/>
            <person name="Paps J."/>
            <person name="Zhu Y."/>
            <person name="Wu F."/>
            <person name="Chen Y."/>
            <person name="Wang J."/>
            <person name="Peng C."/>
            <person name="Meng J."/>
            <person name="Yang L."/>
            <person name="Liu J."/>
            <person name="Wen B."/>
            <person name="Zhang N."/>
            <person name="Huang Z."/>
            <person name="Zhu Q."/>
            <person name="Feng Y."/>
            <person name="Mount A."/>
            <person name="Hedgecock D."/>
            <person name="Xu Z."/>
            <person name="Liu Y."/>
            <person name="Domazet-Loso T."/>
            <person name="Du Y."/>
            <person name="Sun X."/>
            <person name="Zhang S."/>
            <person name="Liu B."/>
            <person name="Cheng P."/>
            <person name="Jiang X."/>
            <person name="Li J."/>
            <person name="Fan D."/>
            <person name="Wang W."/>
            <person name="Fu W."/>
            <person name="Wang T."/>
            <person name="Wang B."/>
            <person name="Zhang J."/>
            <person name="Peng Z."/>
            <person name="Li Y."/>
            <person name="Li N."/>
            <person name="Wang J."/>
            <person name="Chen M."/>
            <person name="He Y."/>
            <person name="Tan F."/>
            <person name="Song X."/>
            <person name="Zheng Q."/>
            <person name="Huang R."/>
            <person name="Yang H."/>
            <person name="Du X."/>
            <person name="Chen L."/>
            <person name="Yang M."/>
            <person name="Gaffney P.M."/>
            <person name="Wang S."/>
            <person name="Luo L."/>
            <person name="She Z."/>
            <person name="Ming Y."/>
            <person name="Huang W."/>
            <person name="Zhang S."/>
            <person name="Huang B."/>
            <person name="Zhang Y."/>
            <person name="Qu T."/>
            <person name="Ni P."/>
            <person name="Miao G."/>
            <person name="Wang J."/>
            <person name="Wang Q."/>
            <person name="Steinberg C.E."/>
            <person name="Wang H."/>
            <person name="Li N."/>
            <person name="Qian L."/>
            <person name="Zhang G."/>
            <person name="Li Y."/>
            <person name="Yang H."/>
            <person name="Liu X."/>
            <person name="Wang J."/>
            <person name="Yin Y."/>
            <person name="Wang J."/>
        </authorList>
    </citation>
    <scope>NUCLEOTIDE SEQUENCE [LARGE SCALE GENOMIC DNA]</scope>
    <source>
        <strain evidence="3">05x7-T-G4-1.051#20</strain>
    </source>
</reference>
<sequence length="379" mass="42888">MSLIEGFGDEVTIFLGILLVLFIICLAWISTNIRDIPFFSVIIIELTHRRNRNTENTNQTEGLSSSEANPPNQSSQNNSENVVEDIIPQSETTSLDNEQSSTIADEVSSVNSQNGEEEETRENPNTDINVTQDTKTDSTDSSQQLDETELRHRRLNFFQGKNESSTISNPQTVVADSLNLNQEQGSPVLSPVTEPINRQQESVPLSAENETVHSRETDSETGLITVRLKYLNETQRNVTAAPNVTIGQFRRDHFATELSQNKLVRFIFNGQDLRNDSNTLQNYNIGNNSVVHCLITQVNQQAPPPRQENQGSFDFGVVVLPIFGLLLCFVWYLRFEYRHFFTATSTFMLIGLTFLFIAAVLASWDSQRHRERIPHQHID</sequence>
<evidence type="ECO:0000313" key="3">
    <source>
        <dbReference type="EMBL" id="EKC19372.1"/>
    </source>
</evidence>
<dbReference type="PROSITE" id="PS50053">
    <property type="entry name" value="UBIQUITIN_2"/>
    <property type="match status" value="1"/>
</dbReference>
<dbReference type="KEGG" id="crg:105323173"/>
<dbReference type="CDD" id="cd17057">
    <property type="entry name" value="Ubl_TMUB1_like"/>
    <property type="match status" value="1"/>
</dbReference>
<evidence type="ECO:0000256" key="1">
    <source>
        <dbReference type="SAM" id="MobiDB-lite"/>
    </source>
</evidence>
<name>K1P6V6_MAGGI</name>
<feature type="transmembrane region" description="Helical" evidence="2">
    <location>
        <begin position="12"/>
        <end position="29"/>
    </location>
</feature>
<dbReference type="SUPFAM" id="SSF54236">
    <property type="entry name" value="Ubiquitin-like"/>
    <property type="match status" value="1"/>
</dbReference>
<dbReference type="HOGENOM" id="CLU_053940_0_0_1"/>
<dbReference type="EMBL" id="JH819192">
    <property type="protein sequence ID" value="EKC19372.1"/>
    <property type="molecule type" value="Genomic_DNA"/>
</dbReference>
<dbReference type="InterPro" id="IPR040352">
    <property type="entry name" value="TMUB1/2"/>
</dbReference>
<dbReference type="InterPro" id="IPR000626">
    <property type="entry name" value="Ubiquitin-like_dom"/>
</dbReference>
<keyword evidence="2 3" id="KW-0812">Transmembrane</keyword>
<dbReference type="Gene3D" id="3.10.20.90">
    <property type="entry name" value="Phosphatidylinositol 3-kinase Catalytic Subunit, Chain A, domain 1"/>
    <property type="match status" value="1"/>
</dbReference>
<feature type="compositionally biased region" description="Low complexity" evidence="1">
    <location>
        <begin position="54"/>
        <end position="81"/>
    </location>
</feature>
<dbReference type="SMART" id="SM00213">
    <property type="entry name" value="UBQ"/>
    <property type="match status" value="1"/>
</dbReference>
<dbReference type="PANTHER" id="PTHR14557">
    <property type="entry name" value="PROTEIN C7ORF21"/>
    <property type="match status" value="1"/>
</dbReference>
<dbReference type="OrthoDB" id="161999at2759"/>
<feature type="transmembrane region" description="Helical" evidence="2">
    <location>
        <begin position="339"/>
        <end position="362"/>
    </location>
</feature>
<dbReference type="AlphaFoldDB" id="K1P6V6"/>
<feature type="compositionally biased region" description="Polar residues" evidence="1">
    <location>
        <begin position="89"/>
        <end position="114"/>
    </location>
</feature>
<dbReference type="InterPro" id="IPR029071">
    <property type="entry name" value="Ubiquitin-like_domsf"/>
</dbReference>
<gene>
    <name evidence="3" type="ORF">CGI_10008696</name>
</gene>
<proteinExistence type="predicted"/>
<evidence type="ECO:0000256" key="2">
    <source>
        <dbReference type="SAM" id="Phobius"/>
    </source>
</evidence>
<feature type="region of interest" description="Disordered" evidence="1">
    <location>
        <begin position="54"/>
        <end position="147"/>
    </location>
</feature>
<feature type="transmembrane region" description="Helical" evidence="2">
    <location>
        <begin position="313"/>
        <end position="333"/>
    </location>
</feature>
<organism evidence="3">
    <name type="scientific">Magallana gigas</name>
    <name type="common">Pacific oyster</name>
    <name type="synonym">Crassostrea gigas</name>
    <dbReference type="NCBI Taxonomy" id="29159"/>
    <lineage>
        <taxon>Eukaryota</taxon>
        <taxon>Metazoa</taxon>
        <taxon>Spiralia</taxon>
        <taxon>Lophotrochozoa</taxon>
        <taxon>Mollusca</taxon>
        <taxon>Bivalvia</taxon>
        <taxon>Autobranchia</taxon>
        <taxon>Pteriomorphia</taxon>
        <taxon>Ostreida</taxon>
        <taxon>Ostreoidea</taxon>
        <taxon>Ostreidae</taxon>
        <taxon>Magallana</taxon>
    </lineage>
</organism>
<dbReference type="InParanoid" id="K1P6V6"/>
<dbReference type="GO" id="GO:0036503">
    <property type="term" value="P:ERAD pathway"/>
    <property type="evidence" value="ECO:0007669"/>
    <property type="project" value="InterPro"/>
</dbReference>
<dbReference type="Pfam" id="PF00240">
    <property type="entry name" value="ubiquitin"/>
    <property type="match status" value="1"/>
</dbReference>
<keyword evidence="2" id="KW-1133">Transmembrane helix</keyword>
<keyword evidence="2" id="KW-0472">Membrane</keyword>